<proteinExistence type="predicted"/>
<dbReference type="EMBL" id="FQUT01000001">
    <property type="protein sequence ID" value="SHE52047.1"/>
    <property type="molecule type" value="Genomic_DNA"/>
</dbReference>
<accession>A0A1M4U659</accession>
<reference evidence="2" key="1">
    <citation type="submission" date="2016-11" db="EMBL/GenBank/DDBJ databases">
        <authorList>
            <person name="Varghese N."/>
            <person name="Submissions S."/>
        </authorList>
    </citation>
    <scope>NUCLEOTIDE SEQUENCE [LARGE SCALE GENOMIC DNA]</scope>
    <source>
        <strain evidence="2">DSM 27619</strain>
    </source>
</reference>
<protein>
    <submittedName>
        <fullName evidence="1">Uncharacterized protein</fullName>
    </submittedName>
</protein>
<dbReference type="OrthoDB" id="822112at2"/>
<dbReference type="AlphaFoldDB" id="A0A1M4U659"/>
<sequence length="256" mass="30600">MKKYFIFFIVFSEILFSQNWKDKVFDNVILIKDENVFQSGELILIDIPLKIKSAESLIFYNASHIPNKLFFDEKAFLPQVKEFILISPDTEYYKNVREFANRIKGYAEPIKTDKFYFVKRDAAKWDSVSLNSENYPIIKFKNLQTAIPEKSIVSYYSEYFGSTCCPRDKKWNFFTEDNKKSYLSLLQELKNENIIVKEVYSFLHGKEGEHSYFYPLKELSNEQKLIFIKKRSEFLVKIQKVTEYFFRKLLIIQILN</sequence>
<keyword evidence="2" id="KW-1185">Reference proteome</keyword>
<dbReference type="Proteomes" id="UP000184518">
    <property type="component" value="Unassembled WGS sequence"/>
</dbReference>
<dbReference type="RefSeq" id="WP_072952949.1">
    <property type="nucleotide sequence ID" value="NZ_FQUT01000001.1"/>
</dbReference>
<evidence type="ECO:0000313" key="1">
    <source>
        <dbReference type="EMBL" id="SHE52047.1"/>
    </source>
</evidence>
<evidence type="ECO:0000313" key="2">
    <source>
        <dbReference type="Proteomes" id="UP000184518"/>
    </source>
</evidence>
<name>A0A1M4U659_9FLAO</name>
<dbReference type="STRING" id="1416778.SAMN05443633_101413"/>
<organism evidence="1 2">
    <name type="scientific">Chryseobacterium arachidis</name>
    <dbReference type="NCBI Taxonomy" id="1416778"/>
    <lineage>
        <taxon>Bacteria</taxon>
        <taxon>Pseudomonadati</taxon>
        <taxon>Bacteroidota</taxon>
        <taxon>Flavobacteriia</taxon>
        <taxon>Flavobacteriales</taxon>
        <taxon>Weeksellaceae</taxon>
        <taxon>Chryseobacterium group</taxon>
        <taxon>Chryseobacterium</taxon>
    </lineage>
</organism>
<gene>
    <name evidence="1" type="ORF">SAMN05443633_101413</name>
</gene>